<dbReference type="InterPro" id="IPR042206">
    <property type="entry name" value="CRISPR-assoc_Cas1_C"/>
</dbReference>
<dbReference type="Gene3D" id="1.20.120.920">
    <property type="entry name" value="CRISPR-associated endonuclease Cas1, C-terminal domain"/>
    <property type="match status" value="1"/>
</dbReference>
<name>A0ABN6WXE9_9BACT</name>
<feature type="binding site" evidence="9">
    <location>
        <position position="160"/>
    </location>
    <ligand>
        <name>Mn(2+)</name>
        <dbReference type="ChEBI" id="CHEBI:29035"/>
    </ligand>
</feature>
<reference evidence="10 11" key="1">
    <citation type="submission" date="2023-03" db="EMBL/GenBank/DDBJ databases">
        <title>Description of Hydrogenimonas sp. ISO32.</title>
        <authorList>
            <person name="Mino S."/>
            <person name="Fukazawa S."/>
            <person name="Sawabe T."/>
        </authorList>
    </citation>
    <scope>NUCLEOTIDE SEQUENCE [LARGE SCALE GENOMIC DNA]</scope>
    <source>
        <strain evidence="10 11">ISO32</strain>
    </source>
</reference>
<proteinExistence type="inferred from homology"/>
<dbReference type="Gene3D" id="3.100.10.20">
    <property type="entry name" value="CRISPR-associated endonuclease Cas1, N-terminal domain"/>
    <property type="match status" value="1"/>
</dbReference>
<comment type="subunit">
    <text evidence="9">Homodimer, forms a heterotetramer with a Cas2 homodimer.</text>
</comment>
<dbReference type="InterPro" id="IPR002729">
    <property type="entry name" value="CRISPR-assoc_Cas1"/>
</dbReference>
<dbReference type="EMBL" id="AP027370">
    <property type="protein sequence ID" value="BDY12735.1"/>
    <property type="molecule type" value="Genomic_DNA"/>
</dbReference>
<protein>
    <recommendedName>
        <fullName evidence="9">CRISPR-associated endonuclease Cas1</fullName>
        <ecNumber evidence="9">3.1.-.-</ecNumber>
    </recommendedName>
</protein>
<keyword evidence="8 9" id="KW-0464">Manganese</keyword>
<comment type="cofactor">
    <cofactor evidence="9">
        <name>Mg(2+)</name>
        <dbReference type="ChEBI" id="CHEBI:18420"/>
    </cofactor>
    <cofactor evidence="9">
        <name>Mn(2+)</name>
        <dbReference type="ChEBI" id="CHEBI:29035"/>
    </cofactor>
</comment>
<evidence type="ECO:0000313" key="10">
    <source>
        <dbReference type="EMBL" id="BDY12735.1"/>
    </source>
</evidence>
<dbReference type="GO" id="GO:0004519">
    <property type="term" value="F:endonuclease activity"/>
    <property type="evidence" value="ECO:0007669"/>
    <property type="project" value="UniProtKB-KW"/>
</dbReference>
<dbReference type="EC" id="3.1.-.-" evidence="9"/>
<dbReference type="InterPro" id="IPR042211">
    <property type="entry name" value="CRISPR-assoc_Cas1_N"/>
</dbReference>
<dbReference type="NCBIfam" id="TIGR00287">
    <property type="entry name" value="cas1"/>
    <property type="match status" value="1"/>
</dbReference>
<dbReference type="PANTHER" id="PTHR43219:SF2">
    <property type="entry name" value="CRISPR-ASSOCIATED ENDONUCLEASE CAS1"/>
    <property type="match status" value="1"/>
</dbReference>
<feature type="binding site" evidence="9">
    <location>
        <position position="227"/>
    </location>
    <ligand>
        <name>Mn(2+)</name>
        <dbReference type="ChEBI" id="CHEBI:29035"/>
    </ligand>
</feature>
<accession>A0ABN6WXE9</accession>
<keyword evidence="4 9" id="KW-0378">Hydrolase</keyword>
<evidence type="ECO:0000256" key="2">
    <source>
        <dbReference type="ARBA" id="ARBA00022723"/>
    </source>
</evidence>
<evidence type="ECO:0000256" key="8">
    <source>
        <dbReference type="ARBA" id="ARBA00023211"/>
    </source>
</evidence>
<keyword evidence="2 9" id="KW-0479">Metal-binding</keyword>
<evidence type="ECO:0000256" key="9">
    <source>
        <dbReference type="HAMAP-Rule" id="MF_01470"/>
    </source>
</evidence>
<dbReference type="Proteomes" id="UP001321445">
    <property type="component" value="Chromosome"/>
</dbReference>
<comment type="function">
    <text evidence="9">CRISPR (clustered regularly interspaced short palindromic repeat), is an adaptive immune system that provides protection against mobile genetic elements (viruses, transposable elements and conjugative plasmids). CRISPR clusters contain spacers, sequences complementary to antecedent mobile elements, and target invading nucleic acids. CRISPR clusters are transcribed and processed into CRISPR RNA (crRNA). Acts as a dsDNA endonuclease. Involved in the integration of spacer DNA into the CRISPR cassette.</text>
</comment>
<evidence type="ECO:0000256" key="7">
    <source>
        <dbReference type="ARBA" id="ARBA00023125"/>
    </source>
</evidence>
<evidence type="ECO:0000256" key="5">
    <source>
        <dbReference type="ARBA" id="ARBA00022842"/>
    </source>
</evidence>
<dbReference type="InterPro" id="IPR019858">
    <property type="entry name" value="CRISPR-assoc_Cas1_HMARI/TNEAP"/>
</dbReference>
<keyword evidence="3 9" id="KW-0255">Endonuclease</keyword>
<keyword evidence="11" id="KW-1185">Reference proteome</keyword>
<evidence type="ECO:0000256" key="1">
    <source>
        <dbReference type="ARBA" id="ARBA00022722"/>
    </source>
</evidence>
<evidence type="ECO:0000256" key="4">
    <source>
        <dbReference type="ARBA" id="ARBA00022801"/>
    </source>
</evidence>
<evidence type="ECO:0000256" key="6">
    <source>
        <dbReference type="ARBA" id="ARBA00023118"/>
    </source>
</evidence>
<gene>
    <name evidence="10" type="primary">cas1-2</name>
    <name evidence="9" type="synonym">cas1</name>
    <name evidence="10" type="ORF">HCR_10470</name>
</gene>
<evidence type="ECO:0000256" key="3">
    <source>
        <dbReference type="ARBA" id="ARBA00022759"/>
    </source>
</evidence>
<evidence type="ECO:0000313" key="11">
    <source>
        <dbReference type="Proteomes" id="UP001321445"/>
    </source>
</evidence>
<organism evidence="10 11">
    <name type="scientific">Hydrogenimonas cancrithermarum</name>
    <dbReference type="NCBI Taxonomy" id="2993563"/>
    <lineage>
        <taxon>Bacteria</taxon>
        <taxon>Pseudomonadati</taxon>
        <taxon>Campylobacterota</taxon>
        <taxon>Epsilonproteobacteria</taxon>
        <taxon>Campylobacterales</taxon>
        <taxon>Hydrogenimonadaceae</taxon>
        <taxon>Hydrogenimonas</taxon>
    </lineage>
</organism>
<dbReference type="RefSeq" id="WP_286337914.1">
    <property type="nucleotide sequence ID" value="NZ_AP027370.1"/>
</dbReference>
<keyword evidence="7 9" id="KW-0238">DNA-binding</keyword>
<keyword evidence="5 9" id="KW-0460">Magnesium</keyword>
<sequence length="335" mass="39406">MQKNDRTHFILSPGRLRRRDNNLYFDRYNEDETLVQAKILPINAIDEIYVLARVEIDSYTLAFLADNNILLHFFSPYQSFRGNFYPNTPNSVNKSGFVLLQQVRAFDDPKQRLYIAKAFTEGQIRNGVYNCIRRGVEMEEKPHLEALESARSIGEVMAVEGAFKKEYYQRWNTIVKNQRSFKFTIRTKRPPADKINAMISYVNTRIYNVVLSEIYKTELDPRIGFLHEPNYRALSLHLDVAEIFKPVIGDNLIFTLLNREQITSRSFQVNAGRIRFTNDAIKTIETAMIGKLTEQITIGKQRLTWRQIIRREVNHLKRCICEYDEYRPFYQGKPK</sequence>
<comment type="similarity">
    <text evidence="9">Belongs to the CRISPR-associated endonuclease Cas1 family.</text>
</comment>
<keyword evidence="1 9" id="KW-0540">Nuclease</keyword>
<dbReference type="PANTHER" id="PTHR43219">
    <property type="entry name" value="CRISPR-ASSOCIATED ENDONUCLEASE CAS1"/>
    <property type="match status" value="1"/>
</dbReference>
<dbReference type="HAMAP" id="MF_01470">
    <property type="entry name" value="Cas1"/>
    <property type="match status" value="1"/>
</dbReference>
<dbReference type="Pfam" id="PF01867">
    <property type="entry name" value="Cas_Cas1"/>
    <property type="match status" value="1"/>
</dbReference>
<keyword evidence="6 9" id="KW-0051">Antiviral defense</keyword>
<feature type="binding site" evidence="9">
    <location>
        <position position="242"/>
    </location>
    <ligand>
        <name>Mn(2+)</name>
        <dbReference type="ChEBI" id="CHEBI:29035"/>
    </ligand>
</feature>